<proteinExistence type="predicted"/>
<reference evidence="5" key="1">
    <citation type="submission" date="2016-04" db="UniProtKB">
        <authorList>
            <consortium name="WormBaseParasite"/>
        </authorList>
    </citation>
    <scope>IDENTIFICATION</scope>
</reference>
<dbReference type="WBParaSite" id="HPLM_0000960601-mRNA-1">
    <property type="protein sequence ID" value="HPLM_0000960601-mRNA-1"/>
    <property type="gene ID" value="HPLM_0000960601"/>
</dbReference>
<keyword evidence="4" id="KW-1185">Reference proteome</keyword>
<sequence>TRSIRLIFSEKEAGIVDDLRPYLFWSSDSCVHVRFLEEKKCFSIGSDRACDVSLPAPHLAANHATIVRNICRGSIQFSIKPIFSRHVGVILRAHVFVNGIQVSKKGTRTLTSGDILTVSKDPQAVKFRFNSGDGARARTAASSSPKSSSARNISQFSQTQDTPSPDANAATKATTQKQQVFFFKQ</sequence>
<evidence type="ECO:0000259" key="2">
    <source>
        <dbReference type="Pfam" id="PF00498"/>
    </source>
</evidence>
<gene>
    <name evidence="3" type="ORF">HPLM_LOCUS9598</name>
</gene>
<evidence type="ECO:0000313" key="3">
    <source>
        <dbReference type="EMBL" id="VDO37931.1"/>
    </source>
</evidence>
<organism evidence="5">
    <name type="scientific">Haemonchus placei</name>
    <name type="common">Barber's pole worm</name>
    <dbReference type="NCBI Taxonomy" id="6290"/>
    <lineage>
        <taxon>Eukaryota</taxon>
        <taxon>Metazoa</taxon>
        <taxon>Ecdysozoa</taxon>
        <taxon>Nematoda</taxon>
        <taxon>Chromadorea</taxon>
        <taxon>Rhabditida</taxon>
        <taxon>Rhabditina</taxon>
        <taxon>Rhabditomorpha</taxon>
        <taxon>Strongyloidea</taxon>
        <taxon>Trichostrongylidae</taxon>
        <taxon>Haemonchus</taxon>
    </lineage>
</organism>
<reference evidence="3 4" key="2">
    <citation type="submission" date="2018-11" db="EMBL/GenBank/DDBJ databases">
        <authorList>
            <consortium name="Pathogen Informatics"/>
        </authorList>
    </citation>
    <scope>NUCLEOTIDE SEQUENCE [LARGE SCALE GENOMIC DNA]</scope>
    <source>
        <strain evidence="3 4">MHpl1</strain>
    </source>
</reference>
<evidence type="ECO:0000313" key="5">
    <source>
        <dbReference type="WBParaSite" id="HPLM_0000960601-mRNA-1"/>
    </source>
</evidence>
<feature type="domain" description="FHA" evidence="2">
    <location>
        <begin position="43"/>
        <end position="118"/>
    </location>
</feature>
<feature type="compositionally biased region" description="Polar residues" evidence="1">
    <location>
        <begin position="152"/>
        <end position="165"/>
    </location>
</feature>
<accession>A0A158QN20</accession>
<dbReference type="AlphaFoldDB" id="A0A158QN20"/>
<dbReference type="Proteomes" id="UP000268014">
    <property type="component" value="Unassembled WGS sequence"/>
</dbReference>
<dbReference type="SUPFAM" id="SSF49879">
    <property type="entry name" value="SMAD/FHA domain"/>
    <property type="match status" value="1"/>
</dbReference>
<dbReference type="Gene3D" id="2.60.200.20">
    <property type="match status" value="1"/>
</dbReference>
<name>A0A158QN20_HAEPC</name>
<dbReference type="Pfam" id="PF00498">
    <property type="entry name" value="FHA"/>
    <property type="match status" value="1"/>
</dbReference>
<evidence type="ECO:0000313" key="4">
    <source>
        <dbReference type="Proteomes" id="UP000268014"/>
    </source>
</evidence>
<dbReference type="EMBL" id="UZAF01017103">
    <property type="protein sequence ID" value="VDO37931.1"/>
    <property type="molecule type" value="Genomic_DNA"/>
</dbReference>
<feature type="compositionally biased region" description="Low complexity" evidence="1">
    <location>
        <begin position="137"/>
        <end position="151"/>
    </location>
</feature>
<evidence type="ECO:0000256" key="1">
    <source>
        <dbReference type="SAM" id="MobiDB-lite"/>
    </source>
</evidence>
<protein>
    <submittedName>
        <fullName evidence="5">FHA domain-containing protein</fullName>
    </submittedName>
</protein>
<feature type="region of interest" description="Disordered" evidence="1">
    <location>
        <begin position="136"/>
        <end position="174"/>
    </location>
</feature>
<dbReference type="InterPro" id="IPR008984">
    <property type="entry name" value="SMAD_FHA_dom_sf"/>
</dbReference>
<dbReference type="InterPro" id="IPR000253">
    <property type="entry name" value="FHA_dom"/>
</dbReference>